<name>A0A420WH13_9PROT</name>
<dbReference type="InterPro" id="IPR038375">
    <property type="entry name" value="NDUFAF7_sf"/>
</dbReference>
<dbReference type="InterPro" id="IPR029063">
    <property type="entry name" value="SAM-dependent_MTases_sf"/>
</dbReference>
<evidence type="ECO:0000256" key="2">
    <source>
        <dbReference type="ARBA" id="ARBA00022679"/>
    </source>
</evidence>
<dbReference type="OrthoDB" id="9794208at2"/>
<protein>
    <submittedName>
        <fullName evidence="3">SAM-dependent MidA family methyltransferase</fullName>
    </submittedName>
</protein>
<dbReference type="Gene3D" id="3.40.50.12710">
    <property type="match status" value="1"/>
</dbReference>
<evidence type="ECO:0000313" key="3">
    <source>
        <dbReference type="EMBL" id="RKQ70262.1"/>
    </source>
</evidence>
<organism evidence="3 4">
    <name type="scientific">Oceanibaculum indicum</name>
    <dbReference type="NCBI Taxonomy" id="526216"/>
    <lineage>
        <taxon>Bacteria</taxon>
        <taxon>Pseudomonadati</taxon>
        <taxon>Pseudomonadota</taxon>
        <taxon>Alphaproteobacteria</taxon>
        <taxon>Rhodospirillales</taxon>
        <taxon>Oceanibaculaceae</taxon>
        <taxon>Oceanibaculum</taxon>
    </lineage>
</organism>
<keyword evidence="2 3" id="KW-0808">Transferase</keyword>
<dbReference type="AlphaFoldDB" id="A0A420WH13"/>
<evidence type="ECO:0000313" key="4">
    <source>
        <dbReference type="Proteomes" id="UP000277424"/>
    </source>
</evidence>
<dbReference type="SUPFAM" id="SSF53335">
    <property type="entry name" value="S-adenosyl-L-methionine-dependent methyltransferases"/>
    <property type="match status" value="1"/>
</dbReference>
<accession>A0A420WH13</accession>
<gene>
    <name evidence="3" type="ORF">BCL74_2205</name>
</gene>
<proteinExistence type="predicted"/>
<dbReference type="RefSeq" id="WP_121219950.1">
    <property type="nucleotide sequence ID" value="NZ_RBIG01000002.1"/>
</dbReference>
<dbReference type="Proteomes" id="UP000277424">
    <property type="component" value="Unassembled WGS sequence"/>
</dbReference>
<dbReference type="GO" id="GO:0032259">
    <property type="term" value="P:methylation"/>
    <property type="evidence" value="ECO:0007669"/>
    <property type="project" value="UniProtKB-KW"/>
</dbReference>
<evidence type="ECO:0000256" key="1">
    <source>
        <dbReference type="ARBA" id="ARBA00022603"/>
    </source>
</evidence>
<dbReference type="EMBL" id="RBIG01000002">
    <property type="protein sequence ID" value="RKQ70262.1"/>
    <property type="molecule type" value="Genomic_DNA"/>
</dbReference>
<dbReference type="InterPro" id="IPR003788">
    <property type="entry name" value="NDUFAF7"/>
</dbReference>
<reference evidence="3 4" key="1">
    <citation type="submission" date="2018-10" db="EMBL/GenBank/DDBJ databases">
        <title>Comparative analysis of microorganisms from saline springs in Andes Mountain Range, Colombia.</title>
        <authorList>
            <person name="Rubin E."/>
        </authorList>
    </citation>
    <scope>NUCLEOTIDE SEQUENCE [LARGE SCALE GENOMIC DNA]</scope>
    <source>
        <strain evidence="3 4">USBA 36</strain>
    </source>
</reference>
<comment type="caution">
    <text evidence="3">The sequence shown here is derived from an EMBL/GenBank/DDBJ whole genome shotgun (WGS) entry which is preliminary data.</text>
</comment>
<dbReference type="PANTHER" id="PTHR12049:SF7">
    <property type="entry name" value="PROTEIN ARGININE METHYLTRANSFERASE NDUFAF7, MITOCHONDRIAL"/>
    <property type="match status" value="1"/>
</dbReference>
<dbReference type="PANTHER" id="PTHR12049">
    <property type="entry name" value="PROTEIN ARGININE METHYLTRANSFERASE NDUFAF7, MITOCHONDRIAL"/>
    <property type="match status" value="1"/>
</dbReference>
<dbReference type="GO" id="GO:0035243">
    <property type="term" value="F:protein-arginine omega-N symmetric methyltransferase activity"/>
    <property type="evidence" value="ECO:0007669"/>
    <property type="project" value="TreeGrafter"/>
</dbReference>
<dbReference type="Pfam" id="PF02636">
    <property type="entry name" value="Methyltransf_28"/>
    <property type="match status" value="1"/>
</dbReference>
<keyword evidence="1 3" id="KW-0489">Methyltransferase</keyword>
<sequence length="361" mass="37775">MTPVAALLARRIAANGPITVADYMAEALGHPVHGYYRSRDPLGAAGDFTTAPEISQMFGELIGLWAAVVWQQMGSPGPVRLVELGPGRGTLMADFLRAARLVPGFRESIRLHLVETSRPLRERQKQALAASGVAVDWHDDIASVPDGPIILVANEFFDALPIRQLQRLPGGWHERLVDLDEAGTGFRFVVSPGLSTGAALLDPGVRETAPAGAIAEICPAGLAISAAIGARLKAEGGASLLIDYGTARSAPGDSFQALKAHRFHDPLTDPGTADLTAHVDFQALSRAAVEAGAVAQGPVEQGTFLTALGIEARAETLRQSGAADVDAALRRLIDAREMGSLFKILALTGPTLDGPLPGFGG</sequence>